<reference evidence="3 4" key="1">
    <citation type="journal article" date="2009" name="J. Bacteriol.">
        <title>Complete genome sequence of Robiginitalea biformata HTCC2501.</title>
        <authorList>
            <person name="Oh H.M."/>
            <person name="Giovannoni S.J."/>
            <person name="Lee K."/>
            <person name="Ferriera S."/>
            <person name="Johnson J."/>
            <person name="Cho J.C."/>
        </authorList>
    </citation>
    <scope>NUCLEOTIDE SEQUENCE [LARGE SCALE GENOMIC DNA]</scope>
    <source>
        <strain evidence="4">ATCC BAA-864 / HTCC2501 / KCTC 12146</strain>
    </source>
</reference>
<organism evidence="3 4">
    <name type="scientific">Robiginitalea biformata (strain ATCC BAA-864 / DSM 15991 / KCTC 12146 / HTCC2501)</name>
    <dbReference type="NCBI Taxonomy" id="313596"/>
    <lineage>
        <taxon>Bacteria</taxon>
        <taxon>Pseudomonadati</taxon>
        <taxon>Bacteroidota</taxon>
        <taxon>Flavobacteriia</taxon>
        <taxon>Flavobacteriales</taxon>
        <taxon>Flavobacteriaceae</taxon>
        <taxon>Robiginitalea</taxon>
    </lineage>
</organism>
<dbReference type="AlphaFoldDB" id="A4CJH4"/>
<dbReference type="Proteomes" id="UP000009049">
    <property type="component" value="Chromosome"/>
</dbReference>
<dbReference type="KEGG" id="rbi:RB2501_09270"/>
<proteinExistence type="predicted"/>
<accession>A4CJH4</accession>
<dbReference type="HOGENOM" id="CLU_3084283_0_0_10"/>
<feature type="signal peptide" evidence="2">
    <location>
        <begin position="1"/>
        <end position="18"/>
    </location>
</feature>
<evidence type="ECO:0000313" key="4">
    <source>
        <dbReference type="Proteomes" id="UP000009049"/>
    </source>
</evidence>
<gene>
    <name evidence="3" type="ordered locus">RB2501_09270</name>
</gene>
<keyword evidence="2" id="KW-0732">Signal</keyword>
<dbReference type="RefSeq" id="WP_015753838.1">
    <property type="nucleotide sequence ID" value="NC_013222.1"/>
</dbReference>
<evidence type="ECO:0000313" key="3">
    <source>
        <dbReference type="EMBL" id="EAR17082.1"/>
    </source>
</evidence>
<evidence type="ECO:0000256" key="1">
    <source>
        <dbReference type="SAM" id="MobiDB-lite"/>
    </source>
</evidence>
<feature type="region of interest" description="Disordered" evidence="1">
    <location>
        <begin position="26"/>
        <end position="52"/>
    </location>
</feature>
<name>A4CJH4_ROBBH</name>
<feature type="chain" id="PRO_5002667593" evidence="2">
    <location>
        <begin position="19"/>
        <end position="52"/>
    </location>
</feature>
<dbReference type="EMBL" id="CP001712">
    <property type="protein sequence ID" value="EAR17082.1"/>
    <property type="molecule type" value="Genomic_DNA"/>
</dbReference>
<protein>
    <submittedName>
        <fullName evidence="3">Uncharacterized protein</fullName>
    </submittedName>
</protein>
<sequence length="52" mass="5688">MNYKTKSLLYFLAFAASALIYYTSDHPAGDNQPGQNEIAAKTPVEDESSATF</sequence>
<keyword evidence="4" id="KW-1185">Reference proteome</keyword>
<evidence type="ECO:0000256" key="2">
    <source>
        <dbReference type="SAM" id="SignalP"/>
    </source>
</evidence>